<evidence type="ECO:0000259" key="1">
    <source>
        <dbReference type="PROSITE" id="PS51186"/>
    </source>
</evidence>
<keyword evidence="3" id="KW-1185">Reference proteome</keyword>
<dbReference type="PANTHER" id="PTHR43792:SF16">
    <property type="entry name" value="N-ACETYLTRANSFERASE DOMAIN-CONTAINING PROTEIN"/>
    <property type="match status" value="1"/>
</dbReference>
<feature type="domain" description="N-acetyltransferase" evidence="1">
    <location>
        <begin position="26"/>
        <end position="189"/>
    </location>
</feature>
<dbReference type="Proteomes" id="UP000622017">
    <property type="component" value="Unassembled WGS sequence"/>
</dbReference>
<organism evidence="2 3">
    <name type="scientific">Hymenobacter citatus</name>
    <dbReference type="NCBI Taxonomy" id="2763506"/>
    <lineage>
        <taxon>Bacteria</taxon>
        <taxon>Pseudomonadati</taxon>
        <taxon>Bacteroidota</taxon>
        <taxon>Cytophagia</taxon>
        <taxon>Cytophagales</taxon>
        <taxon>Hymenobacteraceae</taxon>
        <taxon>Hymenobacter</taxon>
    </lineage>
</organism>
<evidence type="ECO:0000313" key="3">
    <source>
        <dbReference type="Proteomes" id="UP000622017"/>
    </source>
</evidence>
<accession>A0ABR7ML59</accession>
<dbReference type="SUPFAM" id="SSF55729">
    <property type="entry name" value="Acyl-CoA N-acyltransferases (Nat)"/>
    <property type="match status" value="1"/>
</dbReference>
<dbReference type="PANTHER" id="PTHR43792">
    <property type="entry name" value="GNAT FAMILY, PUTATIVE (AFU_ORTHOLOGUE AFUA_3G00765)-RELATED-RELATED"/>
    <property type="match status" value="1"/>
</dbReference>
<dbReference type="InterPro" id="IPR016181">
    <property type="entry name" value="Acyl_CoA_acyltransferase"/>
</dbReference>
<evidence type="ECO:0000313" key="2">
    <source>
        <dbReference type="EMBL" id="MBC6611816.1"/>
    </source>
</evidence>
<dbReference type="PROSITE" id="PS51186">
    <property type="entry name" value="GNAT"/>
    <property type="match status" value="1"/>
</dbReference>
<dbReference type="Gene3D" id="3.40.630.30">
    <property type="match status" value="1"/>
</dbReference>
<comment type="caution">
    <text evidence="2">The sequence shown here is derived from an EMBL/GenBank/DDBJ whole genome shotgun (WGS) entry which is preliminary data.</text>
</comment>
<name>A0ABR7ML59_9BACT</name>
<dbReference type="EMBL" id="JACSCY010000009">
    <property type="protein sequence ID" value="MBC6611816.1"/>
    <property type="molecule type" value="Genomic_DNA"/>
</dbReference>
<proteinExistence type="predicted"/>
<dbReference type="RefSeq" id="WP_187320086.1">
    <property type="nucleotide sequence ID" value="NZ_JACSCY010000009.1"/>
</dbReference>
<dbReference type="InterPro" id="IPR051531">
    <property type="entry name" value="N-acetyltransferase"/>
</dbReference>
<sequence length="196" mass="21931">MTSASLPLNLRTTPLPLVPLLETADLYLRAPYPTDLPEAAAMHTDPVFYRFLGNKPNSEEEVWRRMLAQLGHWAMLGYGAWAIEEKATGRYLGTVGFFDFQRDLTPSLKGIPEAGWVLAPHVHGRGYGSQALHAALAWADAQLPTNRITCIIDPDNIASLNLARKFGFQEFARATYHNDTIVVLERLREDKNLSVE</sequence>
<reference evidence="2 3" key="1">
    <citation type="submission" date="2020-08" db="EMBL/GenBank/DDBJ databases">
        <title>Hymenobacter sp.</title>
        <authorList>
            <person name="Kim M.K."/>
        </authorList>
    </citation>
    <scope>NUCLEOTIDE SEQUENCE [LARGE SCALE GENOMIC DNA]</scope>
    <source>
        <strain evidence="2 3">BT507</strain>
    </source>
</reference>
<protein>
    <submittedName>
        <fullName evidence="2">GNAT family N-acetyltransferase</fullName>
    </submittedName>
</protein>
<dbReference type="Pfam" id="PF13302">
    <property type="entry name" value="Acetyltransf_3"/>
    <property type="match status" value="1"/>
</dbReference>
<dbReference type="InterPro" id="IPR000182">
    <property type="entry name" value="GNAT_dom"/>
</dbReference>
<gene>
    <name evidence="2" type="ORF">H8B15_12850</name>
</gene>